<comment type="caution">
    <text evidence="1">The sequence shown here is derived from an EMBL/GenBank/DDBJ whole genome shotgun (WGS) entry which is preliminary data.</text>
</comment>
<evidence type="ECO:0000313" key="1">
    <source>
        <dbReference type="EMBL" id="PPI16159.1"/>
    </source>
</evidence>
<gene>
    <name evidence="1" type="ORF">C5C51_01725</name>
</gene>
<sequence>MPFVRNSRPQWCLLHGATHTHELSVAFRPKSEFAIFTSNPAKLLVHTDHRRGGFQRRIGRGGVDANKGSIPGRAQSNAPVTRFVDREGFPLSDNRRRCCERCSVPIRPRDYVFAVPC</sequence>
<name>A0A2S5Y8B7_9MICO</name>
<evidence type="ECO:0000313" key="2">
    <source>
        <dbReference type="Proteomes" id="UP000237966"/>
    </source>
</evidence>
<protein>
    <submittedName>
        <fullName evidence="1">Uncharacterized protein</fullName>
    </submittedName>
</protein>
<organism evidence="1 2">
    <name type="scientific">Rathayibacter toxicus</name>
    <dbReference type="NCBI Taxonomy" id="145458"/>
    <lineage>
        <taxon>Bacteria</taxon>
        <taxon>Bacillati</taxon>
        <taxon>Actinomycetota</taxon>
        <taxon>Actinomycetes</taxon>
        <taxon>Micrococcales</taxon>
        <taxon>Microbacteriaceae</taxon>
        <taxon>Rathayibacter</taxon>
    </lineage>
</organism>
<dbReference type="AlphaFoldDB" id="A0A2S5Y8B7"/>
<dbReference type="Proteomes" id="UP000237966">
    <property type="component" value="Unassembled WGS sequence"/>
</dbReference>
<proteinExistence type="predicted"/>
<accession>A0A2S5Y8B7</accession>
<reference evidence="1 2" key="1">
    <citation type="submission" date="2018-02" db="EMBL/GenBank/DDBJ databases">
        <title>Bacteriophage NCPPB3778 and a type I-E CRISPR drive the evolution of the US Biological Select Agent, Rathayibacter toxicus.</title>
        <authorList>
            <person name="Davis E.W.II."/>
            <person name="Tabima J.F."/>
            <person name="Weisberg A.J."/>
            <person name="Lopes L.D."/>
            <person name="Wiseman M.S."/>
            <person name="Wiseman M.S."/>
            <person name="Pupko T."/>
            <person name="Belcher M.S."/>
            <person name="Sechler A.J."/>
            <person name="Tancos M.A."/>
            <person name="Schroeder B.K."/>
            <person name="Murray T.D."/>
            <person name="Luster D.G."/>
            <person name="Schneider W.L."/>
            <person name="Rogers E."/>
            <person name="Andreote F.D."/>
            <person name="Grunwald N.J."/>
            <person name="Putnam M.L."/>
            <person name="Chang J.H."/>
        </authorList>
    </citation>
    <scope>NUCLEOTIDE SEQUENCE [LARGE SCALE GENOMIC DNA]</scope>
    <source>
        <strain evidence="1 2">FH99</strain>
    </source>
</reference>
<dbReference type="EMBL" id="PSWU01000004">
    <property type="protein sequence ID" value="PPI16159.1"/>
    <property type="molecule type" value="Genomic_DNA"/>
</dbReference>